<protein>
    <submittedName>
        <fullName evidence="3">Hus1-like protein</fullName>
    </submittedName>
</protein>
<dbReference type="GO" id="GO:0035861">
    <property type="term" value="C:site of double-strand break"/>
    <property type="evidence" value="ECO:0007669"/>
    <property type="project" value="TreeGrafter"/>
</dbReference>
<dbReference type="Pfam" id="PF04005">
    <property type="entry name" value="Hus1"/>
    <property type="match status" value="1"/>
</dbReference>
<keyword evidence="2" id="KW-0539">Nucleus</keyword>
<name>A0A238BUT5_9BILA</name>
<evidence type="ECO:0000313" key="3">
    <source>
        <dbReference type="EMBL" id="OZC08460.1"/>
    </source>
</evidence>
<proteinExistence type="predicted"/>
<dbReference type="EMBL" id="KZ270008">
    <property type="protein sequence ID" value="OZC08460.1"/>
    <property type="molecule type" value="Genomic_DNA"/>
</dbReference>
<dbReference type="GO" id="GO:0000724">
    <property type="term" value="P:double-strand break repair via homologous recombination"/>
    <property type="evidence" value="ECO:0007669"/>
    <property type="project" value="TreeGrafter"/>
</dbReference>
<dbReference type="GO" id="GO:0031573">
    <property type="term" value="P:mitotic intra-S DNA damage checkpoint signaling"/>
    <property type="evidence" value="ECO:0007669"/>
    <property type="project" value="TreeGrafter"/>
</dbReference>
<dbReference type="AlphaFoldDB" id="A0A238BUT5"/>
<organism evidence="3 4">
    <name type="scientific">Onchocerca flexuosa</name>
    <dbReference type="NCBI Taxonomy" id="387005"/>
    <lineage>
        <taxon>Eukaryota</taxon>
        <taxon>Metazoa</taxon>
        <taxon>Ecdysozoa</taxon>
        <taxon>Nematoda</taxon>
        <taxon>Chromadorea</taxon>
        <taxon>Rhabditida</taxon>
        <taxon>Spirurina</taxon>
        <taxon>Spiruromorpha</taxon>
        <taxon>Filarioidea</taxon>
        <taxon>Onchocercidae</taxon>
        <taxon>Onchocerca</taxon>
    </lineage>
</organism>
<dbReference type="GO" id="GO:0000723">
    <property type="term" value="P:telomere maintenance"/>
    <property type="evidence" value="ECO:0007669"/>
    <property type="project" value="TreeGrafter"/>
</dbReference>
<reference evidence="3 4" key="1">
    <citation type="submission" date="2015-12" db="EMBL/GenBank/DDBJ databases">
        <title>Draft genome of the nematode, Onchocerca flexuosa.</title>
        <authorList>
            <person name="Mitreva M."/>
        </authorList>
    </citation>
    <scope>NUCLEOTIDE SEQUENCE [LARGE SCALE GENOMIC DNA]</scope>
    <source>
        <strain evidence="3">Red Deer</strain>
    </source>
</reference>
<gene>
    <name evidence="3" type="ORF">X798_04521</name>
</gene>
<dbReference type="InterPro" id="IPR007150">
    <property type="entry name" value="HUS1/Mec3"/>
</dbReference>
<keyword evidence="4" id="KW-1185">Reference proteome</keyword>
<dbReference type="GO" id="GO:0044778">
    <property type="term" value="P:meiotic DNA integrity checkpoint signaling"/>
    <property type="evidence" value="ECO:0007669"/>
    <property type="project" value="TreeGrafter"/>
</dbReference>
<dbReference type="GO" id="GO:0030896">
    <property type="term" value="C:checkpoint clamp complex"/>
    <property type="evidence" value="ECO:0007669"/>
    <property type="project" value="InterPro"/>
</dbReference>
<sequence length="303" mass="34189">MKFLAVLAESGAADTLSMTLRITPDAIYLLNPCPLANNGNYLQITLNVGKSKYSAEFFSTYIMGGVSEEFNEIYMEVGKDYLFRSMNVKDRSTKIRLVKLGNIPHLKVEQRSYGMTYELPIVLIPTKYWKTYDMPALNNISVALYLPSLSTIRNLVTSFKNMGVKYLEIKGNQKGELQFCGDLDMANIVVHFSNLSVVSLQNDDVNDVNDPGVLQIVRIDIRAVHLFLRSIVPEKMAIFSLEQNEASLLYIYVNDVGIVLILKKVKSSQGRFVMIVLAIGECKIYIFNLRVKINHHALDGDEL</sequence>
<dbReference type="GO" id="GO:0006289">
    <property type="term" value="P:nucleotide-excision repair"/>
    <property type="evidence" value="ECO:0007669"/>
    <property type="project" value="TreeGrafter"/>
</dbReference>
<dbReference type="Proteomes" id="UP000242913">
    <property type="component" value="Unassembled WGS sequence"/>
</dbReference>
<dbReference type="Gene3D" id="3.70.10.10">
    <property type="match status" value="1"/>
</dbReference>
<evidence type="ECO:0000256" key="1">
    <source>
        <dbReference type="ARBA" id="ARBA00004123"/>
    </source>
</evidence>
<accession>A0A238BUT5</accession>
<dbReference type="PANTHER" id="PTHR12900">
    <property type="entry name" value="MITOTIC AND DNA DAMAGE CHECKPOINT PROTEIN HUS1"/>
    <property type="match status" value="1"/>
</dbReference>
<dbReference type="PANTHER" id="PTHR12900:SF0">
    <property type="entry name" value="CHECKPOINT PROTEIN"/>
    <property type="match status" value="1"/>
</dbReference>
<dbReference type="GO" id="GO:0033314">
    <property type="term" value="P:mitotic DNA replication checkpoint signaling"/>
    <property type="evidence" value="ECO:0007669"/>
    <property type="project" value="TreeGrafter"/>
</dbReference>
<evidence type="ECO:0000256" key="2">
    <source>
        <dbReference type="ARBA" id="ARBA00023242"/>
    </source>
</evidence>
<evidence type="ECO:0000313" key="4">
    <source>
        <dbReference type="Proteomes" id="UP000242913"/>
    </source>
</evidence>
<comment type="subcellular location">
    <subcellularLocation>
        <location evidence="1">Nucleus</location>
    </subcellularLocation>
</comment>
<dbReference type="OrthoDB" id="10063861at2759"/>